<feature type="region of interest" description="Disordered" evidence="1">
    <location>
        <begin position="287"/>
        <end position="307"/>
    </location>
</feature>
<accession>A0ABQ8EYM2</accession>
<evidence type="ECO:0000313" key="3">
    <source>
        <dbReference type="EMBL" id="KAH6588922.1"/>
    </source>
</evidence>
<keyword evidence="4" id="KW-1185">Reference proteome</keyword>
<feature type="region of interest" description="Disordered" evidence="1">
    <location>
        <begin position="145"/>
        <end position="166"/>
    </location>
</feature>
<gene>
    <name evidence="3" type="ORF">BASA50_010398</name>
</gene>
<feature type="chain" id="PRO_5047127118" evidence="2">
    <location>
        <begin position="19"/>
        <end position="413"/>
    </location>
</feature>
<feature type="compositionally biased region" description="Basic and acidic residues" evidence="1">
    <location>
        <begin position="145"/>
        <end position="156"/>
    </location>
</feature>
<reference evidence="3 4" key="1">
    <citation type="submission" date="2021-02" db="EMBL/GenBank/DDBJ databases">
        <title>Variation within the Batrachochytrium salamandrivorans European outbreak.</title>
        <authorList>
            <person name="Kelly M."/>
            <person name="Pasmans F."/>
            <person name="Shea T.P."/>
            <person name="Munoz J.F."/>
            <person name="Carranza S."/>
            <person name="Cuomo C.A."/>
            <person name="Martel A."/>
        </authorList>
    </citation>
    <scope>NUCLEOTIDE SEQUENCE [LARGE SCALE GENOMIC DNA]</scope>
    <source>
        <strain evidence="3 4">AMFP18/2</strain>
    </source>
</reference>
<sequence>MRLISFAVISLLTITVSAHPPPSTSAANDAPQCDKDVITQKIQELTAAHQEQQELITKLEEPGKAEQEKRAIKSVMKTIRKQLKRKDLSEDEKWDLQKHYAESANDLKKAENALIPKQKQVKEAVEQRYGMGVKLNLLEETLKRKTEQDAKSKGKTEVSPGSSSYKDTLQKQIDETFYDASDLSAADQGVKEGVDKLNDVIKRTKNPKISKLDKTWEKFTGIRKKLMMEALSMQDQYFHTKELQSELDWPSQNSLAVRLYQSLWQTFGMNTERLERQSKQTHWRIRQNYRHRRPDQPRPTAPPLPPSRQILAVNVANISNKRPAIRHIVRNTRLWAISEICITSSKFRFTVPGFVNERREVSRPRKIFEGRSDCEGDQRSSERCLGRAENNRRPEIVCQKFGGDMKRAEKIRS</sequence>
<feature type="compositionally biased region" description="Pro residues" evidence="1">
    <location>
        <begin position="297"/>
        <end position="306"/>
    </location>
</feature>
<evidence type="ECO:0000256" key="2">
    <source>
        <dbReference type="SAM" id="SignalP"/>
    </source>
</evidence>
<feature type="signal peptide" evidence="2">
    <location>
        <begin position="1"/>
        <end position="18"/>
    </location>
</feature>
<dbReference type="EMBL" id="JAFCIX010000485">
    <property type="protein sequence ID" value="KAH6588922.1"/>
    <property type="molecule type" value="Genomic_DNA"/>
</dbReference>
<protein>
    <submittedName>
        <fullName evidence="3">Uncharacterized protein</fullName>
    </submittedName>
</protein>
<name>A0ABQ8EYM2_9FUNG</name>
<dbReference type="Proteomes" id="UP001648503">
    <property type="component" value="Unassembled WGS sequence"/>
</dbReference>
<keyword evidence="2" id="KW-0732">Signal</keyword>
<evidence type="ECO:0000256" key="1">
    <source>
        <dbReference type="SAM" id="MobiDB-lite"/>
    </source>
</evidence>
<comment type="caution">
    <text evidence="3">The sequence shown here is derived from an EMBL/GenBank/DDBJ whole genome shotgun (WGS) entry which is preliminary data.</text>
</comment>
<proteinExistence type="predicted"/>
<organism evidence="3 4">
    <name type="scientific">Batrachochytrium salamandrivorans</name>
    <dbReference type="NCBI Taxonomy" id="1357716"/>
    <lineage>
        <taxon>Eukaryota</taxon>
        <taxon>Fungi</taxon>
        <taxon>Fungi incertae sedis</taxon>
        <taxon>Chytridiomycota</taxon>
        <taxon>Chytridiomycota incertae sedis</taxon>
        <taxon>Chytridiomycetes</taxon>
        <taxon>Rhizophydiales</taxon>
        <taxon>Rhizophydiales incertae sedis</taxon>
        <taxon>Batrachochytrium</taxon>
    </lineage>
</organism>
<evidence type="ECO:0000313" key="4">
    <source>
        <dbReference type="Proteomes" id="UP001648503"/>
    </source>
</evidence>